<evidence type="ECO:0000256" key="1">
    <source>
        <dbReference type="ARBA" id="ARBA00004496"/>
    </source>
</evidence>
<feature type="domain" description="HBS1-like protein N-terminal" evidence="8">
    <location>
        <begin position="58"/>
        <end position="129"/>
    </location>
</feature>
<evidence type="ECO:0000256" key="3">
    <source>
        <dbReference type="ARBA" id="ARBA00022553"/>
    </source>
</evidence>
<accession>A0A2Y9D6Y3</accession>
<evidence type="ECO:0000259" key="8">
    <source>
        <dbReference type="Pfam" id="PF08938"/>
    </source>
</evidence>
<dbReference type="GeneID" id="101348222"/>
<dbReference type="AlphaFoldDB" id="A0A2Y9D6Y3"/>
<dbReference type="GO" id="GO:0016787">
    <property type="term" value="F:hydrolase activity"/>
    <property type="evidence" value="ECO:0007669"/>
    <property type="project" value="UniProtKB-KW"/>
</dbReference>
<dbReference type="GO" id="GO:0003746">
    <property type="term" value="F:translation elongation factor activity"/>
    <property type="evidence" value="ECO:0007669"/>
    <property type="project" value="UniProtKB-KW"/>
</dbReference>
<dbReference type="GO" id="GO:0005737">
    <property type="term" value="C:cytoplasm"/>
    <property type="evidence" value="ECO:0007669"/>
    <property type="project" value="UniProtKB-SubCell"/>
</dbReference>
<dbReference type="InterPro" id="IPR015033">
    <property type="entry name" value="HBS1-like_N"/>
</dbReference>
<proteinExistence type="predicted"/>
<dbReference type="Pfam" id="PF08938">
    <property type="entry name" value="HBS1_N"/>
    <property type="match status" value="1"/>
</dbReference>
<sequence length="638" mass="70337">MARHRNVRGYNYDEDFEDDDLYGQSVEDDYCISPSTAAQFIYSRRDKSSAVEPGEECDYEDLKESSKSFSNHQLSGVDQACLYSCLDYMREVLGDAVPDEILIEAVLKNKFDVQKALAEVLEQDKIQNLKVKSEGAVSSGKIAKGVLFSSSEVSADNVQSHCPSSANHLGSSSTLFDFSGPVVKCGLYHNSPVVPSHGLLHKKKKLDRPKSEKKLESCKLTEELSLADLINDMPRDSFYESYKSQPSVRLSSTDSLESLLSKSLDAELLRPHASECISKGDTQFKGVSDLKSLMIKSTPDKSLFIQNKSLPDFQNIPVQNSLRNLNNPSHLTSSLENMTLDNLNASKKTEFESVPLAEQSTKNSIFKKDNLQFSQCESPSLAELCQEHKENNPNQCFTSSSDLCNPSSASFTDLSLGSFPLSQLANRHQSSTGVSELTGSLSSLAFCKASPTRDLNNLSLSDLIAETIDVDKSQIKNDSYKFSSSEMRTSGIDSNIDLSVLIKTPDFVPKPVVDQSAAPAPGTKVLNSKLGKNSNSAKDNKKNSKGSLTRKPPFSLSWTKALAARPSAFASTLCLRYPPKSCKRHTLDLYKTFLYSRQVQDVKDKEKSPLIAITPFDFKSASPDDIVKANQKKAFTRE</sequence>
<dbReference type="Proteomes" id="UP000248480">
    <property type="component" value="Unplaced"/>
</dbReference>
<dbReference type="OrthoDB" id="342024at2759"/>
<gene>
    <name evidence="10" type="primary">HBS1L</name>
</gene>
<protein>
    <submittedName>
        <fullName evidence="10">HBS1-like protein isoform X3</fullName>
    </submittedName>
</protein>
<evidence type="ECO:0000256" key="5">
    <source>
        <dbReference type="ARBA" id="ARBA00022801"/>
    </source>
</evidence>
<dbReference type="CTD" id="10767"/>
<keyword evidence="2" id="KW-0963">Cytoplasm</keyword>
<feature type="region of interest" description="Disordered" evidence="7">
    <location>
        <begin position="513"/>
        <end position="552"/>
    </location>
</feature>
<organism evidence="9 10">
    <name type="scientific">Trichechus manatus latirostris</name>
    <name type="common">Florida manatee</name>
    <dbReference type="NCBI Taxonomy" id="127582"/>
    <lineage>
        <taxon>Eukaryota</taxon>
        <taxon>Metazoa</taxon>
        <taxon>Chordata</taxon>
        <taxon>Craniata</taxon>
        <taxon>Vertebrata</taxon>
        <taxon>Euteleostomi</taxon>
        <taxon>Mammalia</taxon>
        <taxon>Eutheria</taxon>
        <taxon>Afrotheria</taxon>
        <taxon>Sirenia</taxon>
        <taxon>Trichechidae</taxon>
        <taxon>Trichechus</taxon>
    </lineage>
</organism>
<reference evidence="10" key="1">
    <citation type="submission" date="2025-08" db="UniProtKB">
        <authorList>
            <consortium name="RefSeq"/>
        </authorList>
    </citation>
    <scope>IDENTIFICATION</scope>
</reference>
<keyword evidence="9" id="KW-1185">Reference proteome</keyword>
<dbReference type="Gene3D" id="1.10.8.10">
    <property type="entry name" value="DNA helicase RuvA subunit, C-terminal domain"/>
    <property type="match status" value="1"/>
</dbReference>
<evidence type="ECO:0000256" key="2">
    <source>
        <dbReference type="ARBA" id="ARBA00022490"/>
    </source>
</evidence>
<evidence type="ECO:0000256" key="6">
    <source>
        <dbReference type="ARBA" id="ARBA00022917"/>
    </source>
</evidence>
<evidence type="ECO:0000313" key="10">
    <source>
        <dbReference type="RefSeq" id="XP_004368956.1"/>
    </source>
</evidence>
<dbReference type="RefSeq" id="XP_004368956.1">
    <property type="nucleotide sequence ID" value="XM_004368899.2"/>
</dbReference>
<evidence type="ECO:0000256" key="7">
    <source>
        <dbReference type="SAM" id="MobiDB-lite"/>
    </source>
</evidence>
<keyword evidence="4" id="KW-0251">Elongation factor</keyword>
<comment type="subcellular location">
    <subcellularLocation>
        <location evidence="1">Cytoplasm</location>
    </subcellularLocation>
</comment>
<name>A0A2Y9D6Y3_TRIMA</name>
<evidence type="ECO:0000313" key="9">
    <source>
        <dbReference type="Proteomes" id="UP000248480"/>
    </source>
</evidence>
<dbReference type="SUPFAM" id="SSF109732">
    <property type="entry name" value="HBS1-like domain"/>
    <property type="match status" value="1"/>
</dbReference>
<dbReference type="InterPro" id="IPR037189">
    <property type="entry name" value="HBS1-like_N_sf"/>
</dbReference>
<keyword evidence="3" id="KW-0597">Phosphoprotein</keyword>
<keyword evidence="6" id="KW-0648">Protein biosynthesis</keyword>
<evidence type="ECO:0000256" key="4">
    <source>
        <dbReference type="ARBA" id="ARBA00022768"/>
    </source>
</evidence>
<dbReference type="FunFam" id="1.10.8.10:FF:000039">
    <property type="entry name" value="HBS1-like translational GTPase"/>
    <property type="match status" value="1"/>
</dbReference>
<keyword evidence="5" id="KW-0378">Hydrolase</keyword>